<evidence type="ECO:0000256" key="6">
    <source>
        <dbReference type="SAM" id="Phobius"/>
    </source>
</evidence>
<dbReference type="PANTHER" id="PTHR30566">
    <property type="entry name" value="YNAI-RELATED MECHANOSENSITIVE ION CHANNEL"/>
    <property type="match status" value="1"/>
</dbReference>
<feature type="compositionally biased region" description="Basic and acidic residues" evidence="5">
    <location>
        <begin position="385"/>
        <end position="425"/>
    </location>
</feature>
<comment type="caution">
    <text evidence="8">The sequence shown here is derived from an EMBL/GenBank/DDBJ whole genome shotgun (WGS) entry which is preliminary data.</text>
</comment>
<keyword evidence="2 6" id="KW-0812">Transmembrane</keyword>
<evidence type="ECO:0000313" key="8">
    <source>
        <dbReference type="EMBL" id="GGC97725.1"/>
    </source>
</evidence>
<dbReference type="AlphaFoldDB" id="A0A8J2V106"/>
<evidence type="ECO:0000313" key="9">
    <source>
        <dbReference type="Proteomes" id="UP000613582"/>
    </source>
</evidence>
<feature type="region of interest" description="Disordered" evidence="5">
    <location>
        <begin position="378"/>
        <end position="425"/>
    </location>
</feature>
<sequence length="425" mass="47015">MTQPQTGQPAGQGDLLEPLASRVAEPLAGMVDSVEMSNLIGAGILISAVIIAVFVKSVIYGTAMKAARRGKQQMLMRILHRARSVATIAVAILAVELTLPLITMPEAVGVFVDRIVNLFLIGVCGWLVILVLRALTDARMSRYDLDAEDNLEARRITTRMRVLRQMMTMVILLVTVATMLMTFPSVRAIGVSLFASAGVAGIVIGFAARPVLSNLLAGIQIALTQPIRIGDAVIMEGEWGWIEEITSTYVVVKIWDWRRLVVPLTQIIEKPFQNWTRETASIIGSVVWHLDYTAPVGRMREKLKEFLDESALWDGDVQVLQVIETSEETMELRALMSAKNSPTAWDLRCEIREKMISWLQAECPGALPRRRGQLQIDQNEIAVSDAERPASDDGRDRNISDQIQHPEDDAADEKKAAGHEGSRQQ</sequence>
<dbReference type="InterPro" id="IPR023408">
    <property type="entry name" value="MscS_beta-dom_sf"/>
</dbReference>
<evidence type="ECO:0000259" key="7">
    <source>
        <dbReference type="Pfam" id="PF00924"/>
    </source>
</evidence>
<dbReference type="Gene3D" id="1.10.287.1260">
    <property type="match status" value="1"/>
</dbReference>
<dbReference type="PANTHER" id="PTHR30566:SF25">
    <property type="entry name" value="INNER MEMBRANE PROTEIN"/>
    <property type="match status" value="1"/>
</dbReference>
<reference evidence="8" key="1">
    <citation type="journal article" date="2014" name="Int. J. Syst. Evol. Microbiol.">
        <title>Complete genome sequence of Corynebacterium casei LMG S-19264T (=DSM 44701T), isolated from a smear-ripened cheese.</title>
        <authorList>
            <consortium name="US DOE Joint Genome Institute (JGI-PGF)"/>
            <person name="Walter F."/>
            <person name="Albersmeier A."/>
            <person name="Kalinowski J."/>
            <person name="Ruckert C."/>
        </authorList>
    </citation>
    <scope>NUCLEOTIDE SEQUENCE</scope>
    <source>
        <strain evidence="8">CGMCC 1.12921</strain>
    </source>
</reference>
<dbReference type="EMBL" id="BMGH01000001">
    <property type="protein sequence ID" value="GGC97725.1"/>
    <property type="molecule type" value="Genomic_DNA"/>
</dbReference>
<evidence type="ECO:0000256" key="1">
    <source>
        <dbReference type="ARBA" id="ARBA00004370"/>
    </source>
</evidence>
<comment type="subcellular location">
    <subcellularLocation>
        <location evidence="1">Membrane</location>
    </subcellularLocation>
</comment>
<gene>
    <name evidence="8" type="ORF">GCM10011342_03340</name>
</gene>
<feature type="transmembrane region" description="Helical" evidence="6">
    <location>
        <begin position="162"/>
        <end position="183"/>
    </location>
</feature>
<evidence type="ECO:0000256" key="3">
    <source>
        <dbReference type="ARBA" id="ARBA00022989"/>
    </source>
</evidence>
<feature type="transmembrane region" description="Helical" evidence="6">
    <location>
        <begin position="39"/>
        <end position="63"/>
    </location>
</feature>
<keyword evidence="3 6" id="KW-1133">Transmembrane helix</keyword>
<organism evidence="8 9">
    <name type="scientific">Aquisalinus flavus</name>
    <dbReference type="NCBI Taxonomy" id="1526572"/>
    <lineage>
        <taxon>Bacteria</taxon>
        <taxon>Pseudomonadati</taxon>
        <taxon>Pseudomonadota</taxon>
        <taxon>Alphaproteobacteria</taxon>
        <taxon>Parvularculales</taxon>
        <taxon>Parvularculaceae</taxon>
        <taxon>Aquisalinus</taxon>
    </lineage>
</organism>
<feature type="transmembrane region" description="Helical" evidence="6">
    <location>
        <begin position="115"/>
        <end position="135"/>
    </location>
</feature>
<dbReference type="Gene3D" id="2.30.30.60">
    <property type="match status" value="1"/>
</dbReference>
<feature type="domain" description="Mechanosensitive ion channel MscS" evidence="7">
    <location>
        <begin position="211"/>
        <end position="277"/>
    </location>
</feature>
<dbReference type="InterPro" id="IPR006685">
    <property type="entry name" value="MscS_channel_2nd"/>
</dbReference>
<protein>
    <submittedName>
        <fullName evidence="8">Mechanosensitive ion channel protein MscS</fullName>
    </submittedName>
</protein>
<dbReference type="Proteomes" id="UP000613582">
    <property type="component" value="Unassembled WGS sequence"/>
</dbReference>
<dbReference type="RefSeq" id="WP_206711313.1">
    <property type="nucleotide sequence ID" value="NZ_BMGH01000001.1"/>
</dbReference>
<dbReference type="SUPFAM" id="SSF50182">
    <property type="entry name" value="Sm-like ribonucleoproteins"/>
    <property type="match status" value="1"/>
</dbReference>
<dbReference type="InterPro" id="IPR010920">
    <property type="entry name" value="LSM_dom_sf"/>
</dbReference>
<dbReference type="Pfam" id="PF00924">
    <property type="entry name" value="MS_channel_2nd"/>
    <property type="match status" value="1"/>
</dbReference>
<feature type="transmembrane region" description="Helical" evidence="6">
    <location>
        <begin position="189"/>
        <end position="208"/>
    </location>
</feature>
<evidence type="ECO:0000256" key="2">
    <source>
        <dbReference type="ARBA" id="ARBA00022692"/>
    </source>
</evidence>
<feature type="transmembrane region" description="Helical" evidence="6">
    <location>
        <begin position="84"/>
        <end position="103"/>
    </location>
</feature>
<keyword evidence="4 6" id="KW-0472">Membrane</keyword>
<name>A0A8J2V106_9PROT</name>
<proteinExistence type="predicted"/>
<dbReference type="GO" id="GO:0008381">
    <property type="term" value="F:mechanosensitive monoatomic ion channel activity"/>
    <property type="evidence" value="ECO:0007669"/>
    <property type="project" value="UniProtKB-ARBA"/>
</dbReference>
<keyword evidence="9" id="KW-1185">Reference proteome</keyword>
<reference evidence="8" key="2">
    <citation type="submission" date="2020-09" db="EMBL/GenBank/DDBJ databases">
        <authorList>
            <person name="Sun Q."/>
            <person name="Zhou Y."/>
        </authorList>
    </citation>
    <scope>NUCLEOTIDE SEQUENCE</scope>
    <source>
        <strain evidence="8">CGMCC 1.12921</strain>
    </source>
</reference>
<accession>A0A8J2V106</accession>
<dbReference type="GO" id="GO:0016020">
    <property type="term" value="C:membrane"/>
    <property type="evidence" value="ECO:0007669"/>
    <property type="project" value="UniProtKB-SubCell"/>
</dbReference>
<evidence type="ECO:0000256" key="5">
    <source>
        <dbReference type="SAM" id="MobiDB-lite"/>
    </source>
</evidence>
<evidence type="ECO:0000256" key="4">
    <source>
        <dbReference type="ARBA" id="ARBA00023136"/>
    </source>
</evidence>